<dbReference type="CDD" id="cd07043">
    <property type="entry name" value="STAS_anti-anti-sigma_factors"/>
    <property type="match status" value="1"/>
</dbReference>
<dbReference type="PANTHER" id="PTHR33495">
    <property type="entry name" value="ANTI-SIGMA FACTOR ANTAGONIST TM_1081-RELATED-RELATED"/>
    <property type="match status" value="1"/>
</dbReference>
<evidence type="ECO:0000313" key="3">
    <source>
        <dbReference type="Proteomes" id="UP000778578"/>
    </source>
</evidence>
<organism evidence="2 3">
    <name type="scientific">Actinacidiphila acidipaludis</name>
    <dbReference type="NCBI Taxonomy" id="2873382"/>
    <lineage>
        <taxon>Bacteria</taxon>
        <taxon>Bacillati</taxon>
        <taxon>Actinomycetota</taxon>
        <taxon>Actinomycetes</taxon>
        <taxon>Kitasatosporales</taxon>
        <taxon>Streptomycetaceae</taxon>
        <taxon>Actinacidiphila</taxon>
    </lineage>
</organism>
<comment type="caution">
    <text evidence="2">The sequence shown here is derived from an EMBL/GenBank/DDBJ whole genome shotgun (WGS) entry which is preliminary data.</text>
</comment>
<feature type="domain" description="STAS" evidence="1">
    <location>
        <begin position="1"/>
        <end position="96"/>
    </location>
</feature>
<gene>
    <name evidence="2" type="ORF">K7862_31570</name>
</gene>
<dbReference type="SUPFAM" id="SSF52091">
    <property type="entry name" value="SpoIIaa-like"/>
    <property type="match status" value="1"/>
</dbReference>
<dbReference type="PROSITE" id="PS50801">
    <property type="entry name" value="STAS"/>
    <property type="match status" value="1"/>
</dbReference>
<proteinExistence type="predicted"/>
<accession>A0ABS7QG47</accession>
<evidence type="ECO:0000259" key="1">
    <source>
        <dbReference type="PROSITE" id="PS50801"/>
    </source>
</evidence>
<keyword evidence="3" id="KW-1185">Reference proteome</keyword>
<dbReference type="InterPro" id="IPR002645">
    <property type="entry name" value="STAS_dom"/>
</dbReference>
<dbReference type="PANTHER" id="PTHR33495:SF2">
    <property type="entry name" value="ANTI-SIGMA FACTOR ANTAGONIST TM_1081-RELATED"/>
    <property type="match status" value="1"/>
</dbReference>
<reference evidence="2 3" key="1">
    <citation type="submission" date="2021-08" db="EMBL/GenBank/DDBJ databases">
        <title>WGS of actinomycetes from Thailand.</title>
        <authorList>
            <person name="Thawai C."/>
        </authorList>
    </citation>
    <scope>NUCLEOTIDE SEQUENCE [LARGE SCALE GENOMIC DNA]</scope>
    <source>
        <strain evidence="2 3">PLK6-54</strain>
    </source>
</reference>
<dbReference type="Pfam" id="PF13466">
    <property type="entry name" value="STAS_2"/>
    <property type="match status" value="1"/>
</dbReference>
<name>A0ABS7QG47_9ACTN</name>
<dbReference type="Proteomes" id="UP000778578">
    <property type="component" value="Unassembled WGS sequence"/>
</dbReference>
<dbReference type="EMBL" id="JAINZZ010000063">
    <property type="protein sequence ID" value="MBY8882140.1"/>
    <property type="molecule type" value="Genomic_DNA"/>
</dbReference>
<protein>
    <submittedName>
        <fullName evidence="2">STAS domain-containing protein</fullName>
    </submittedName>
</protein>
<dbReference type="RefSeq" id="WP_222968312.1">
    <property type="nucleotide sequence ID" value="NZ_JAINZZ010000063.1"/>
</dbReference>
<dbReference type="Gene3D" id="3.30.750.24">
    <property type="entry name" value="STAS domain"/>
    <property type="match status" value="1"/>
</dbReference>
<sequence>MRLTEAAGRARAAVAGEIDLDCAPLLERVLRESLRGAPGGLDVDLLGVDFLDCSGLNVLLRVRADAVEAGLSMKVTGMSPVVRRVLELTGSAALFA</sequence>
<evidence type="ECO:0000313" key="2">
    <source>
        <dbReference type="EMBL" id="MBY8882140.1"/>
    </source>
</evidence>
<dbReference type="InterPro" id="IPR058548">
    <property type="entry name" value="MlaB-like_STAS"/>
</dbReference>
<dbReference type="InterPro" id="IPR036513">
    <property type="entry name" value="STAS_dom_sf"/>
</dbReference>